<reference evidence="1 2" key="1">
    <citation type="submission" date="2019-02" db="EMBL/GenBank/DDBJ databases">
        <title>Opniocepnalus argus genome.</title>
        <authorList>
            <person name="Zhou C."/>
            <person name="Xiao S."/>
        </authorList>
    </citation>
    <scope>NUCLEOTIDE SEQUENCE [LARGE SCALE GENOMIC DNA]</scope>
    <source>
        <strain evidence="1">OARG1902GOOAL</strain>
        <tissue evidence="1">Muscle</tissue>
    </source>
</reference>
<gene>
    <name evidence="1" type="ORF">EXN66_Car000198</name>
</gene>
<name>A0A6G1QY75_CHAAH</name>
<dbReference type="AlphaFoldDB" id="A0A6G1QY75"/>
<proteinExistence type="predicted"/>
<keyword evidence="2" id="KW-1185">Reference proteome</keyword>
<dbReference type="EMBL" id="CM015712">
    <property type="protein sequence ID" value="KAF3707026.1"/>
    <property type="molecule type" value="Genomic_DNA"/>
</dbReference>
<dbReference type="Proteomes" id="UP000503349">
    <property type="component" value="Chromosome 1"/>
</dbReference>
<organism evidence="1 2">
    <name type="scientific">Channa argus</name>
    <name type="common">Northern snakehead</name>
    <name type="synonym">Ophicephalus argus</name>
    <dbReference type="NCBI Taxonomy" id="215402"/>
    <lineage>
        <taxon>Eukaryota</taxon>
        <taxon>Metazoa</taxon>
        <taxon>Chordata</taxon>
        <taxon>Craniata</taxon>
        <taxon>Vertebrata</taxon>
        <taxon>Euteleostomi</taxon>
        <taxon>Actinopterygii</taxon>
        <taxon>Neopterygii</taxon>
        <taxon>Teleostei</taxon>
        <taxon>Neoteleostei</taxon>
        <taxon>Acanthomorphata</taxon>
        <taxon>Anabantaria</taxon>
        <taxon>Anabantiformes</taxon>
        <taxon>Channoidei</taxon>
        <taxon>Channidae</taxon>
        <taxon>Channa</taxon>
    </lineage>
</organism>
<sequence length="93" mass="10712">MRVYVRSIPLCECLCSEFSLAQKKRTNEGLGPVLAGQRGSAHRTDMKLSGFIRQRRGTRDDNYGDSTRSLLGLTQLELPRHKLIPERDLERRR</sequence>
<reference evidence="2" key="2">
    <citation type="submission" date="2019-02" db="EMBL/GenBank/DDBJ databases">
        <title>Opniocepnalus argus Var Kimnra genome.</title>
        <authorList>
            <person name="Zhou C."/>
            <person name="Xiao S."/>
        </authorList>
    </citation>
    <scope>NUCLEOTIDE SEQUENCE [LARGE SCALE GENOMIC DNA]</scope>
</reference>
<accession>A0A6G1QY75</accession>
<evidence type="ECO:0000313" key="1">
    <source>
        <dbReference type="EMBL" id="KAF3707026.1"/>
    </source>
</evidence>
<evidence type="ECO:0000313" key="2">
    <source>
        <dbReference type="Proteomes" id="UP000503349"/>
    </source>
</evidence>
<protein>
    <submittedName>
        <fullName evidence="1">Uncharacterized protein</fullName>
    </submittedName>
</protein>